<dbReference type="Proteomes" id="UP001177260">
    <property type="component" value="Unassembled WGS sequence"/>
</dbReference>
<keyword evidence="2" id="KW-1185">Reference proteome</keyword>
<proteinExistence type="predicted"/>
<dbReference type="EMBL" id="JAOPJF010000005">
    <property type="protein sequence ID" value="KAK1149112.1"/>
    <property type="molecule type" value="Genomic_DNA"/>
</dbReference>
<accession>A0ACC3BEK5</accession>
<protein>
    <submittedName>
        <fullName evidence="1">Uncharacterized protein</fullName>
    </submittedName>
</protein>
<organism evidence="1 2">
    <name type="scientific">Aspergillus melleus</name>
    <dbReference type="NCBI Taxonomy" id="138277"/>
    <lineage>
        <taxon>Eukaryota</taxon>
        <taxon>Fungi</taxon>
        <taxon>Dikarya</taxon>
        <taxon>Ascomycota</taxon>
        <taxon>Pezizomycotina</taxon>
        <taxon>Eurotiomycetes</taxon>
        <taxon>Eurotiomycetidae</taxon>
        <taxon>Eurotiales</taxon>
        <taxon>Aspergillaceae</taxon>
        <taxon>Aspergillus</taxon>
        <taxon>Aspergillus subgen. Circumdati</taxon>
    </lineage>
</organism>
<evidence type="ECO:0000313" key="2">
    <source>
        <dbReference type="Proteomes" id="UP001177260"/>
    </source>
</evidence>
<reference evidence="1 2" key="1">
    <citation type="journal article" date="2023" name="ACS Omega">
        <title>Identification of the Neoaspergillic Acid Biosynthesis Gene Cluster by Establishing an In Vitro CRISPR-Ribonucleoprotein Genetic System in Aspergillus melleus.</title>
        <authorList>
            <person name="Yuan B."/>
            <person name="Grau M.F."/>
            <person name="Murata R.M."/>
            <person name="Torok T."/>
            <person name="Venkateswaran K."/>
            <person name="Stajich J.E."/>
            <person name="Wang C.C.C."/>
        </authorList>
    </citation>
    <scope>NUCLEOTIDE SEQUENCE [LARGE SCALE GENOMIC DNA]</scope>
    <source>
        <strain evidence="1 2">IMV 1140</strain>
    </source>
</reference>
<comment type="caution">
    <text evidence="1">The sequence shown here is derived from an EMBL/GenBank/DDBJ whole genome shotgun (WGS) entry which is preliminary data.</text>
</comment>
<sequence>MAIPAASFTAGAVVRDAPEETHDVLARDPGLSFGSCYRLKYGDQFVGGDSSDVAYYDLTANTTIFQIWASTSFALTSDDETEQGVGHDTPFYLWDPYGSTDTKG</sequence>
<evidence type="ECO:0000313" key="1">
    <source>
        <dbReference type="EMBL" id="KAK1149112.1"/>
    </source>
</evidence>
<name>A0ACC3BEK5_9EURO</name>
<gene>
    <name evidence="1" type="ORF">N8T08_007790</name>
</gene>